<evidence type="ECO:0000256" key="6">
    <source>
        <dbReference type="ARBA" id="ARBA00023136"/>
    </source>
</evidence>
<feature type="transmembrane region" description="Helical" evidence="9">
    <location>
        <begin position="29"/>
        <end position="50"/>
    </location>
</feature>
<evidence type="ECO:0000256" key="2">
    <source>
        <dbReference type="ARBA" id="ARBA00022448"/>
    </source>
</evidence>
<feature type="transmembrane region" description="Helical" evidence="9">
    <location>
        <begin position="84"/>
        <end position="103"/>
    </location>
</feature>
<evidence type="ECO:0000256" key="1">
    <source>
        <dbReference type="ARBA" id="ARBA00004651"/>
    </source>
</evidence>
<dbReference type="GO" id="GO:0005886">
    <property type="term" value="C:plasma membrane"/>
    <property type="evidence" value="ECO:0007669"/>
    <property type="project" value="UniProtKB-SubCell"/>
</dbReference>
<dbReference type="Gene3D" id="1.10.3730.20">
    <property type="match status" value="1"/>
</dbReference>
<dbReference type="GO" id="GO:0022857">
    <property type="term" value="F:transmembrane transporter activity"/>
    <property type="evidence" value="ECO:0007669"/>
    <property type="project" value="InterPro"/>
</dbReference>
<evidence type="ECO:0000313" key="11">
    <source>
        <dbReference type="Proteomes" id="UP000194946"/>
    </source>
</evidence>
<sequence>MSYLYLMIAIAVEIVATSSLKASDGFTNWFFTMISLIGYGVSFYCLSIALREIPVGIAYAVWSGVGTVGICLLAWLIYKQNLSLISIVGILFIIVGVIIVNLGNAGHGA</sequence>
<dbReference type="InterPro" id="IPR045324">
    <property type="entry name" value="Small_multidrug_res"/>
</dbReference>
<organism evidence="10 11">
    <name type="scientific">Commensalibacter intestini</name>
    <dbReference type="NCBI Taxonomy" id="479936"/>
    <lineage>
        <taxon>Bacteria</taxon>
        <taxon>Pseudomonadati</taxon>
        <taxon>Pseudomonadota</taxon>
        <taxon>Alphaproteobacteria</taxon>
        <taxon>Acetobacterales</taxon>
        <taxon>Acetobacteraceae</taxon>
    </lineage>
</organism>
<dbReference type="EMBL" id="JOPB01000011">
    <property type="protein sequence ID" value="OUI77891.1"/>
    <property type="molecule type" value="Genomic_DNA"/>
</dbReference>
<dbReference type="PANTHER" id="PTHR30561">
    <property type="entry name" value="SMR FAMILY PROTON-DEPENDENT DRUG EFFLUX TRANSPORTER SUGE"/>
    <property type="match status" value="1"/>
</dbReference>
<accession>A0A251ZTA4</accession>
<comment type="similarity">
    <text evidence="7 8">Belongs to the drug/metabolite transporter (DMT) superfamily. Small multidrug resistance (SMR) (TC 2.A.7.1) family.</text>
</comment>
<comment type="subcellular location">
    <subcellularLocation>
        <location evidence="1 8">Cell membrane</location>
        <topology evidence="1 8">Multi-pass membrane protein</topology>
    </subcellularLocation>
</comment>
<keyword evidence="11" id="KW-1185">Reference proteome</keyword>
<dbReference type="RefSeq" id="WP_086632578.1">
    <property type="nucleotide sequence ID" value="NZ_JOPB01000011.1"/>
</dbReference>
<dbReference type="SUPFAM" id="SSF103481">
    <property type="entry name" value="Multidrug resistance efflux transporter EmrE"/>
    <property type="match status" value="1"/>
</dbReference>
<proteinExistence type="inferred from homology"/>
<evidence type="ECO:0000256" key="5">
    <source>
        <dbReference type="ARBA" id="ARBA00022989"/>
    </source>
</evidence>
<keyword evidence="4 8" id="KW-0812">Transmembrane</keyword>
<dbReference type="FunFam" id="1.10.3730.20:FF:000001">
    <property type="entry name" value="Quaternary ammonium compound resistance transporter SugE"/>
    <property type="match status" value="1"/>
</dbReference>
<dbReference type="InterPro" id="IPR000390">
    <property type="entry name" value="Small_drug/metabolite_transptr"/>
</dbReference>
<evidence type="ECO:0000313" key="10">
    <source>
        <dbReference type="EMBL" id="OUI77891.1"/>
    </source>
</evidence>
<keyword evidence="2" id="KW-0813">Transport</keyword>
<dbReference type="PANTHER" id="PTHR30561:SF1">
    <property type="entry name" value="MULTIDRUG TRANSPORTER EMRE"/>
    <property type="match status" value="1"/>
</dbReference>
<comment type="caution">
    <text evidence="10">The sequence shown here is derived from an EMBL/GenBank/DDBJ whole genome shotgun (WGS) entry which is preliminary data.</text>
</comment>
<evidence type="ECO:0000256" key="3">
    <source>
        <dbReference type="ARBA" id="ARBA00022475"/>
    </source>
</evidence>
<dbReference type="Proteomes" id="UP000194946">
    <property type="component" value="Unassembled WGS sequence"/>
</dbReference>
<keyword evidence="6 9" id="KW-0472">Membrane</keyword>
<evidence type="ECO:0000256" key="9">
    <source>
        <dbReference type="SAM" id="Phobius"/>
    </source>
</evidence>
<reference evidence="11" key="1">
    <citation type="submission" date="2014-06" db="EMBL/GenBank/DDBJ databases">
        <authorList>
            <person name="Winans N.J."/>
            <person name="Newell P.D."/>
            <person name="Douglas A.E."/>
        </authorList>
    </citation>
    <scope>NUCLEOTIDE SEQUENCE [LARGE SCALE GENOMIC DNA]</scope>
    <source>
        <strain evidence="11">DmL_052</strain>
    </source>
</reference>
<dbReference type="Pfam" id="PF00893">
    <property type="entry name" value="Multi_Drug_Res"/>
    <property type="match status" value="1"/>
</dbReference>
<evidence type="ECO:0000256" key="8">
    <source>
        <dbReference type="RuleBase" id="RU003942"/>
    </source>
</evidence>
<evidence type="ECO:0000256" key="7">
    <source>
        <dbReference type="ARBA" id="ARBA00038032"/>
    </source>
</evidence>
<keyword evidence="5 9" id="KW-1133">Transmembrane helix</keyword>
<feature type="transmembrane region" description="Helical" evidence="9">
    <location>
        <begin position="57"/>
        <end position="78"/>
    </location>
</feature>
<dbReference type="AlphaFoldDB" id="A0A251ZTA4"/>
<keyword evidence="3" id="KW-1003">Cell membrane</keyword>
<name>A0A251ZTA4_9PROT</name>
<protein>
    <submittedName>
        <fullName evidence="10">Multidrug transporter</fullName>
    </submittedName>
</protein>
<dbReference type="InterPro" id="IPR037185">
    <property type="entry name" value="EmrE-like"/>
</dbReference>
<dbReference type="GO" id="GO:1990961">
    <property type="term" value="P:xenobiotic detoxification by transmembrane export across the plasma membrane"/>
    <property type="evidence" value="ECO:0007669"/>
    <property type="project" value="UniProtKB-ARBA"/>
</dbReference>
<evidence type="ECO:0000256" key="4">
    <source>
        <dbReference type="ARBA" id="ARBA00022692"/>
    </source>
</evidence>
<gene>
    <name evidence="10" type="ORF">HK18_00600</name>
</gene>